<dbReference type="InterPro" id="IPR000306">
    <property type="entry name" value="Znf_FYVE"/>
</dbReference>
<dbReference type="InterPro" id="IPR027410">
    <property type="entry name" value="TCP-1-like_intermed_sf"/>
</dbReference>
<dbReference type="Pfam" id="PF00118">
    <property type="entry name" value="Cpn60_TCP1"/>
    <property type="match status" value="1"/>
</dbReference>
<keyword evidence="7" id="KW-0862">Zinc</keyword>
<feature type="compositionally biased region" description="Low complexity" evidence="11">
    <location>
        <begin position="1191"/>
        <end position="1213"/>
    </location>
</feature>
<accession>A0A9W7E384</accession>
<dbReference type="EC" id="2.7.1.150" evidence="1"/>
<evidence type="ECO:0000313" key="14">
    <source>
        <dbReference type="EMBL" id="GMH63635.1"/>
    </source>
</evidence>
<evidence type="ECO:0000256" key="3">
    <source>
        <dbReference type="ARBA" id="ARBA00022723"/>
    </source>
</evidence>
<dbReference type="InterPro" id="IPR011011">
    <property type="entry name" value="Znf_FYVE_PHD"/>
</dbReference>
<dbReference type="SUPFAM" id="SSF52029">
    <property type="entry name" value="GroEL apical domain-like"/>
    <property type="match status" value="1"/>
</dbReference>
<keyword evidence="2 10" id="KW-0808">Transferase</keyword>
<keyword evidence="8 10" id="KW-0067">ATP-binding</keyword>
<keyword evidence="6 10" id="KW-0418">Kinase</keyword>
<protein>
    <recommendedName>
        <fullName evidence="1">1-phosphatidylinositol-3-phosphate 5-kinase</fullName>
        <ecNumber evidence="1">2.7.1.150</ecNumber>
    </recommendedName>
</protein>
<evidence type="ECO:0000256" key="5">
    <source>
        <dbReference type="ARBA" id="ARBA00022771"/>
    </source>
</evidence>
<feature type="compositionally biased region" description="Basic and acidic residues" evidence="11">
    <location>
        <begin position="1378"/>
        <end position="1389"/>
    </location>
</feature>
<evidence type="ECO:0000313" key="15">
    <source>
        <dbReference type="Proteomes" id="UP001165082"/>
    </source>
</evidence>
<feature type="compositionally biased region" description="Basic and acidic residues" evidence="11">
    <location>
        <begin position="1674"/>
        <end position="1706"/>
    </location>
</feature>
<dbReference type="SMART" id="SM00064">
    <property type="entry name" value="FYVE"/>
    <property type="match status" value="1"/>
</dbReference>
<dbReference type="GO" id="GO:0000285">
    <property type="term" value="F:1-phosphatidylinositol-3-phosphate 5-kinase activity"/>
    <property type="evidence" value="ECO:0007669"/>
    <property type="project" value="UniProtKB-EC"/>
</dbReference>
<dbReference type="InterPro" id="IPR002423">
    <property type="entry name" value="Cpn60/GroEL/TCP-1"/>
</dbReference>
<dbReference type="InterPro" id="IPR027484">
    <property type="entry name" value="PInositol-4-P-5-kinase_N"/>
</dbReference>
<dbReference type="SMART" id="SM00330">
    <property type="entry name" value="PIPKc"/>
    <property type="match status" value="1"/>
</dbReference>
<dbReference type="GO" id="GO:0046488">
    <property type="term" value="P:phosphatidylinositol metabolic process"/>
    <property type="evidence" value="ECO:0007669"/>
    <property type="project" value="UniProtKB-UniRule"/>
</dbReference>
<evidence type="ECO:0000256" key="2">
    <source>
        <dbReference type="ARBA" id="ARBA00022679"/>
    </source>
</evidence>
<dbReference type="PROSITE" id="PS51455">
    <property type="entry name" value="PIPK"/>
    <property type="match status" value="1"/>
</dbReference>
<dbReference type="Pfam" id="PF01363">
    <property type="entry name" value="FYVE"/>
    <property type="match status" value="1"/>
</dbReference>
<feature type="compositionally biased region" description="Basic and acidic residues" evidence="11">
    <location>
        <begin position="1433"/>
        <end position="1443"/>
    </location>
</feature>
<dbReference type="Gene3D" id="3.30.810.10">
    <property type="entry name" value="2-Layer Sandwich"/>
    <property type="match status" value="1"/>
</dbReference>
<keyword evidence="15" id="KW-1185">Reference proteome</keyword>
<evidence type="ECO:0000256" key="11">
    <source>
        <dbReference type="SAM" id="MobiDB-lite"/>
    </source>
</evidence>
<feature type="compositionally biased region" description="Basic residues" evidence="11">
    <location>
        <begin position="51"/>
        <end position="65"/>
    </location>
</feature>
<dbReference type="InterPro" id="IPR013083">
    <property type="entry name" value="Znf_RING/FYVE/PHD"/>
</dbReference>
<feature type="compositionally biased region" description="Acidic residues" evidence="11">
    <location>
        <begin position="11"/>
        <end position="21"/>
    </location>
</feature>
<evidence type="ECO:0000256" key="4">
    <source>
        <dbReference type="ARBA" id="ARBA00022741"/>
    </source>
</evidence>
<dbReference type="InterPro" id="IPR027483">
    <property type="entry name" value="PInositol-4-P-4/5-kinase_C_sf"/>
</dbReference>
<reference evidence="14" key="1">
    <citation type="submission" date="2022-07" db="EMBL/GenBank/DDBJ databases">
        <title>Genome analysis of Parmales, a sister group of diatoms, reveals the evolutionary specialization of diatoms from phago-mixotrophs to photoautotrophs.</title>
        <authorList>
            <person name="Ban H."/>
            <person name="Sato S."/>
            <person name="Yoshikawa S."/>
            <person name="Kazumasa Y."/>
            <person name="Nakamura Y."/>
            <person name="Ichinomiya M."/>
            <person name="Saitoh K."/>
            <person name="Sato N."/>
            <person name="Blanc-Mathieu R."/>
            <person name="Endo H."/>
            <person name="Kuwata A."/>
            <person name="Ogata H."/>
        </authorList>
    </citation>
    <scope>NUCLEOTIDE SEQUENCE</scope>
</reference>
<evidence type="ECO:0000256" key="7">
    <source>
        <dbReference type="ARBA" id="ARBA00022833"/>
    </source>
</evidence>
<feature type="compositionally biased region" description="Polar residues" evidence="11">
    <location>
        <begin position="223"/>
        <end position="235"/>
    </location>
</feature>
<name>A0A9W7E384_9STRA</name>
<feature type="compositionally biased region" description="Low complexity" evidence="11">
    <location>
        <begin position="879"/>
        <end position="893"/>
    </location>
</feature>
<dbReference type="GO" id="GO:0005524">
    <property type="term" value="F:ATP binding"/>
    <property type="evidence" value="ECO:0007669"/>
    <property type="project" value="UniProtKB-UniRule"/>
</dbReference>
<dbReference type="SUPFAM" id="SSF54849">
    <property type="entry name" value="GroEL-intermediate domain like"/>
    <property type="match status" value="1"/>
</dbReference>
<evidence type="ECO:0000256" key="10">
    <source>
        <dbReference type="PROSITE-ProRule" id="PRU00781"/>
    </source>
</evidence>
<comment type="caution">
    <text evidence="14">The sequence shown here is derived from an EMBL/GenBank/DDBJ whole genome shotgun (WGS) entry which is preliminary data.</text>
</comment>
<feature type="region of interest" description="Disordered" evidence="11">
    <location>
        <begin position="166"/>
        <end position="255"/>
    </location>
</feature>
<organism evidence="14 15">
    <name type="scientific">Triparma retinervis</name>
    <dbReference type="NCBI Taxonomy" id="2557542"/>
    <lineage>
        <taxon>Eukaryota</taxon>
        <taxon>Sar</taxon>
        <taxon>Stramenopiles</taxon>
        <taxon>Ochrophyta</taxon>
        <taxon>Bolidophyceae</taxon>
        <taxon>Parmales</taxon>
        <taxon>Triparmaceae</taxon>
        <taxon>Triparma</taxon>
    </lineage>
</organism>
<evidence type="ECO:0000256" key="6">
    <source>
        <dbReference type="ARBA" id="ARBA00022777"/>
    </source>
</evidence>
<dbReference type="CDD" id="cd17300">
    <property type="entry name" value="PIPKc_PIKfyve"/>
    <property type="match status" value="1"/>
</dbReference>
<evidence type="ECO:0000256" key="1">
    <source>
        <dbReference type="ARBA" id="ARBA00012009"/>
    </source>
</evidence>
<feature type="region of interest" description="Disordered" evidence="11">
    <location>
        <begin position="269"/>
        <end position="309"/>
    </location>
</feature>
<dbReference type="GO" id="GO:0008270">
    <property type="term" value="F:zinc ion binding"/>
    <property type="evidence" value="ECO:0007669"/>
    <property type="project" value="UniProtKB-KW"/>
</dbReference>
<dbReference type="SUPFAM" id="SSF56104">
    <property type="entry name" value="SAICAR synthase-like"/>
    <property type="match status" value="2"/>
</dbReference>
<dbReference type="EMBL" id="BRXZ01002505">
    <property type="protein sequence ID" value="GMH63635.1"/>
    <property type="molecule type" value="Genomic_DNA"/>
</dbReference>
<dbReference type="Proteomes" id="UP001165082">
    <property type="component" value="Unassembled WGS sequence"/>
</dbReference>
<dbReference type="InterPro" id="IPR017455">
    <property type="entry name" value="Znf_FYVE-rel"/>
</dbReference>
<feature type="region of interest" description="Disordered" evidence="11">
    <location>
        <begin position="869"/>
        <end position="912"/>
    </location>
</feature>
<evidence type="ECO:0000256" key="9">
    <source>
        <dbReference type="PROSITE-ProRule" id="PRU00091"/>
    </source>
</evidence>
<feature type="compositionally biased region" description="Polar residues" evidence="11">
    <location>
        <begin position="290"/>
        <end position="309"/>
    </location>
</feature>
<dbReference type="PANTHER" id="PTHR45748">
    <property type="entry name" value="1-PHOSPHATIDYLINOSITOL 3-PHOSPHATE 5-KINASE-RELATED"/>
    <property type="match status" value="1"/>
</dbReference>
<dbReference type="OrthoDB" id="158357at2759"/>
<evidence type="ECO:0000256" key="8">
    <source>
        <dbReference type="ARBA" id="ARBA00022840"/>
    </source>
</evidence>
<feature type="region of interest" description="Disordered" evidence="11">
    <location>
        <begin position="1364"/>
        <end position="1443"/>
    </location>
</feature>
<evidence type="ECO:0000259" key="13">
    <source>
        <dbReference type="PROSITE" id="PS51455"/>
    </source>
</evidence>
<feature type="domain" description="FYVE-type" evidence="12">
    <location>
        <begin position="104"/>
        <end position="160"/>
    </location>
</feature>
<gene>
    <name evidence="14" type="ORF">TrRE_jg2251</name>
</gene>
<keyword evidence="5 9" id="KW-0863">Zinc-finger</keyword>
<feature type="compositionally biased region" description="Polar residues" evidence="11">
    <location>
        <begin position="1259"/>
        <end position="1290"/>
    </location>
</feature>
<feature type="domain" description="PIPK" evidence="13">
    <location>
        <begin position="1422"/>
        <end position="1831"/>
    </location>
</feature>
<dbReference type="InterPro" id="IPR002498">
    <property type="entry name" value="PInositol-4-P-4/5-kinase_core"/>
</dbReference>
<feature type="compositionally biased region" description="Basic and acidic residues" evidence="11">
    <location>
        <begin position="236"/>
        <end position="246"/>
    </location>
</feature>
<dbReference type="Pfam" id="PF01504">
    <property type="entry name" value="PIP5K"/>
    <property type="match status" value="1"/>
</dbReference>
<feature type="region of interest" description="Disordered" evidence="11">
    <location>
        <begin position="1633"/>
        <end position="1714"/>
    </location>
</feature>
<keyword evidence="3" id="KW-0479">Metal-binding</keyword>
<dbReference type="Gene3D" id="3.30.800.10">
    <property type="entry name" value="Phosphatidylinositol Phosphate Kinase II Beta"/>
    <property type="match status" value="1"/>
</dbReference>
<dbReference type="InterPro" id="IPR044769">
    <property type="entry name" value="PIKfyve_PIPKc"/>
</dbReference>
<dbReference type="Gene3D" id="3.30.40.10">
    <property type="entry name" value="Zinc/RING finger domain, C3HC4 (zinc finger)"/>
    <property type="match status" value="1"/>
</dbReference>
<dbReference type="Gene3D" id="3.50.7.10">
    <property type="entry name" value="GroEL"/>
    <property type="match status" value="1"/>
</dbReference>
<feature type="region of interest" description="Disordered" evidence="11">
    <location>
        <begin position="1"/>
        <end position="98"/>
    </location>
</feature>
<dbReference type="FunFam" id="3.30.810.10:FF:000001">
    <property type="entry name" value="1-phosphatidylinositol 3-phosphate 5-kinase FAB1"/>
    <property type="match status" value="1"/>
</dbReference>
<feature type="region of interest" description="Disordered" evidence="11">
    <location>
        <begin position="1191"/>
        <end position="1290"/>
    </location>
</feature>
<evidence type="ECO:0000259" key="12">
    <source>
        <dbReference type="PROSITE" id="PS50178"/>
    </source>
</evidence>
<dbReference type="PROSITE" id="PS50178">
    <property type="entry name" value="ZF_FYVE"/>
    <property type="match status" value="1"/>
</dbReference>
<sequence length="1858" mass="204783">MALPVMAVPEELSDEPSEESFEFSSSDSDAEGWGDEMALFGGMEGDNARQGRGRSGRRKRGKRPTSQRNPTREETSSTDTTTVTSDGEESAAPLETSEVAWMPDSHVSRCYSCSTPFTLTRRRHHCRICGMVFCSKCSKWSVETAKGKVRCCKNCANEQGNHVDEKGVGAKVAKKKEKKEKKDKKKPRRENSQLNRGNEHGVMKNVADSQRGRARSSGAVFRKNSSMGSIDSSMFTDERYSSEHTDANSSVLTRPEFQRLDSANWKAEFKSDGGASASGDNAPETRDRGSTSSVRPDRGSMSSVQSSVRPNMVKIGKEVVSISTVESSTRISTGVKPLLLNLEKEDDFEVLPTNLGSSELYTLSKQDIASARRGGSSMNLSPKGSAGASALSFNAQAMQHLTIQTTQLLATVCPAVESKKRNHWLNTIVKLSKRAVDTLSTKGGSKLDPLHYIHVKTIPGAEVSDSAVISGVVMRKMPIKKSMIRTIHSPRILLLQTGISFQRSGVVGQKIASIDSLLESEEKYMEILCNRIESMSPDVLLTGGSVCNMAQTMLAKKNILVLQNVKARVMERVSWECGATVLVSLEGISTQAADEVMGECRRFRTVVFRDEDSNPNKVGDDARVFSSRGEGLSVEENVARMKMLAAARVGNSSADGKQAVIEGTAKRGVTKTYCFFEGCPKQKGATVVLRGGSRAALKQIKRVFQLVTNITYNLRLETSFLAERYVTLPRETTARLEVNEPIYSSSLAVDFGRAPFGRNGRPWVGTKTWEKHAPKLNNNVSDGRFTAFDHQSILVTSIWLAGNAQCSPAEVKGICYYTEQDVSLGHFLRDSCFNLGLKCQNPTCKKSVLDHTLSFLHKDGQINITVEQMDSRLPPPPHRNQSSQSRSASNDTSDASDHYEGNDDNNDAGGENSKDQDIAMWSYCHKCRKVVTPLVYLSDDTSRFSFGKFLEVSFYNKAAFMNLECTSGCNHNMQTDTTLYFGCRDLAARFTYLPIRPYNIFARRNLSFDAEFHRSASQLDATEVMNLTTVLFHKFKRRTESMSSEIGGLVSSISSRKVDLESILAELGKISTEVQSSKATIETKIASVIEMHKYYVAKFMGPNAPSVLTGLGSSNPAFSSTNAVAMTPEDVLRFPWLLRRNLFVMCCAWNDRLSIIGQALSAMRKLKDDVAPQTEDMVNDVVDRVRKLMDLSNNSNSSGSRPPSLSMSSSPKRMSGKAGGMPIEGAAEPSTSIDGGEGSLSVTPPKSGGLMARPPMPPKQQSVPILSSASDTSDNTNMSGSNRRQTTANNLKSTINRLFNRGNKDLDPNIVDLSELARGRPRLEPGMRGEVIPVYEDQPSTVVAYSLSSRDYYDQYMEFLEDGATGRDSFSRPSRPPGEAERNAKVGSREDEDEDEMIQKLNRSKSLEGVHFPGKKQSGGVEDDEEASAAPRKAREAKAKKERAKELERRMLLRSKTHVKHHFRDSDSKGQTICKYVCTTYWATQFQAVRKAYLTDGFGNDKGGDEGDDDLDNDASYVKSLATSVFWDANGGKSGAAFAKTADGRFVVKCISRTELQMFLDCAPAYFEYLSKAFFHGLPTVLCKIVGVYQIGYHNRVTGKRSMEQVAVMQDIFYGRKIGMVFDLKGSTRNRYVNQKGAGDDGGTPAATPRNSTNGAGVPEERFTDGGTPVGETGGKKFWDDGEKSLKDVDSMKDFHSSNDGRERFGEGSQAAPGEDLKDQVLLDENFLEFTKGRPLPLTDRARAIFHMSILNDTLFLSIINIIDYSILVGIDEEKHELVVGIIDYMRQYDIIKQMERVGKSVSMIAGAQQPTIIQPNNYKIRFQNAMEKFFTPVPTKWTNTHINFGGSRESNGGKHVG</sequence>
<dbReference type="SUPFAM" id="SSF57903">
    <property type="entry name" value="FYVE/PHD zinc finger"/>
    <property type="match status" value="1"/>
</dbReference>
<feature type="compositionally biased region" description="Basic residues" evidence="11">
    <location>
        <begin position="172"/>
        <end position="188"/>
    </location>
</feature>
<keyword evidence="4 10" id="KW-0547">Nucleotide-binding</keyword>
<proteinExistence type="predicted"/>
<dbReference type="InterPro" id="IPR027409">
    <property type="entry name" value="GroEL-like_apical_dom_sf"/>
</dbReference>